<reference evidence="1 2" key="1">
    <citation type="submission" date="2023-01" db="EMBL/GenBank/DDBJ databases">
        <title>Bacillus changyiensis sp. nov., isolated from a coastal deposit.</title>
        <authorList>
            <person name="Xiao G."/>
            <person name="Lai Q."/>
            <person name="Hu Z."/>
            <person name="Shao Z."/>
        </authorList>
    </citation>
    <scope>NUCLEOTIDE SEQUENCE [LARGE SCALE GENOMIC DNA]</scope>
    <source>
        <strain evidence="1 2">CLL-7-23</strain>
    </source>
</reference>
<evidence type="ECO:0000313" key="1">
    <source>
        <dbReference type="EMBL" id="MDA7028608.1"/>
    </source>
</evidence>
<proteinExistence type="predicted"/>
<protein>
    <submittedName>
        <fullName evidence="1">Uncharacterized protein</fullName>
    </submittedName>
</protein>
<evidence type="ECO:0000313" key="2">
    <source>
        <dbReference type="Proteomes" id="UP001211894"/>
    </source>
</evidence>
<sequence length="107" mass="12939">MNKFEEQLINNGIIDSPLTKFEISDYYDKVTIEYEKSTFKINCTFKNCFETNFKHDLSYTKQENDYKYFVQDIVITEKDDFFYIHILAWPFDGKIVCKEIDIEKTEK</sequence>
<dbReference type="Proteomes" id="UP001211894">
    <property type="component" value="Unassembled WGS sequence"/>
</dbReference>
<gene>
    <name evidence="1" type="ORF">PJ311_18920</name>
</gene>
<name>A0ABT4X8I9_9BACI</name>
<organism evidence="1 2">
    <name type="scientific">Bacillus changyiensis</name>
    <dbReference type="NCBI Taxonomy" id="3004103"/>
    <lineage>
        <taxon>Bacteria</taxon>
        <taxon>Bacillati</taxon>
        <taxon>Bacillota</taxon>
        <taxon>Bacilli</taxon>
        <taxon>Bacillales</taxon>
        <taxon>Bacillaceae</taxon>
        <taxon>Bacillus</taxon>
    </lineage>
</organism>
<dbReference type="EMBL" id="JAQKAB010000024">
    <property type="protein sequence ID" value="MDA7028608.1"/>
    <property type="molecule type" value="Genomic_DNA"/>
</dbReference>
<comment type="caution">
    <text evidence="1">The sequence shown here is derived from an EMBL/GenBank/DDBJ whole genome shotgun (WGS) entry which is preliminary data.</text>
</comment>
<accession>A0ABT4X8I9</accession>
<dbReference type="RefSeq" id="WP_271342385.1">
    <property type="nucleotide sequence ID" value="NZ_JAQKAB010000024.1"/>
</dbReference>
<keyword evidence="2" id="KW-1185">Reference proteome</keyword>